<organism evidence="1 2">
    <name type="scientific">Brassica campestris</name>
    <name type="common">Field mustard</name>
    <dbReference type="NCBI Taxonomy" id="3711"/>
    <lineage>
        <taxon>Eukaryota</taxon>
        <taxon>Viridiplantae</taxon>
        <taxon>Streptophyta</taxon>
        <taxon>Embryophyta</taxon>
        <taxon>Tracheophyta</taxon>
        <taxon>Spermatophyta</taxon>
        <taxon>Magnoliopsida</taxon>
        <taxon>eudicotyledons</taxon>
        <taxon>Gunneridae</taxon>
        <taxon>Pentapetalae</taxon>
        <taxon>rosids</taxon>
        <taxon>malvids</taxon>
        <taxon>Brassicales</taxon>
        <taxon>Brassicaceae</taxon>
        <taxon>Brassiceae</taxon>
        <taxon>Brassica</taxon>
    </lineage>
</organism>
<proteinExistence type="predicted"/>
<evidence type="ECO:0000313" key="2">
    <source>
        <dbReference type="Proteomes" id="UP000011750"/>
    </source>
</evidence>
<sequence length="55" mass="6273">MAEQCQWQGGSSAEDEKRLRWMTNQIYSICWLICRSGNAAASPDSSLCLRTIHLR</sequence>
<reference evidence="1 2" key="2">
    <citation type="journal article" date="2018" name="Hortic Res">
        <title>Improved Brassica rapa reference genome by single-molecule sequencing and chromosome conformation capture technologies.</title>
        <authorList>
            <person name="Zhang L."/>
            <person name="Cai X."/>
            <person name="Wu J."/>
            <person name="Liu M."/>
            <person name="Grob S."/>
            <person name="Cheng F."/>
            <person name="Liang J."/>
            <person name="Cai C."/>
            <person name="Liu Z."/>
            <person name="Liu B."/>
            <person name="Wang F."/>
            <person name="Li S."/>
            <person name="Liu F."/>
            <person name="Li X."/>
            <person name="Cheng L."/>
            <person name="Yang W."/>
            <person name="Li M.H."/>
            <person name="Grossniklaus U."/>
            <person name="Zheng H."/>
            <person name="Wang X."/>
        </authorList>
    </citation>
    <scope>NUCLEOTIDE SEQUENCE [LARGE SCALE GENOMIC DNA]</scope>
    <source>
        <strain evidence="1 2">cv. Chiifu-401-42</strain>
    </source>
</reference>
<evidence type="ECO:0000313" key="1">
    <source>
        <dbReference type="EnsemblPlants" id="Bra036375.1-P"/>
    </source>
</evidence>
<dbReference type="Gramene" id="Bra036375.1">
    <property type="protein sequence ID" value="Bra036375.1-P"/>
    <property type="gene ID" value="Bra036375"/>
</dbReference>
<dbReference type="Proteomes" id="UP000011750">
    <property type="component" value="Chromosome A02"/>
</dbReference>
<dbReference type="AlphaFoldDB" id="M4F5L9"/>
<dbReference type="EnsemblPlants" id="Bra036375.1">
    <property type="protein sequence ID" value="Bra036375.1-P"/>
    <property type="gene ID" value="Bra036375"/>
</dbReference>
<accession>M4F5L9</accession>
<dbReference type="HOGENOM" id="CLU_3035190_0_0_1"/>
<protein>
    <submittedName>
        <fullName evidence="1">Uncharacterized protein</fullName>
    </submittedName>
</protein>
<reference evidence="1 2" key="1">
    <citation type="journal article" date="2011" name="Nat. Genet.">
        <title>The genome of the mesopolyploid crop species Brassica rapa.</title>
        <authorList>
            <consortium name="Brassica rapa Genome Sequencing Project Consortium"/>
            <person name="Wang X."/>
            <person name="Wang H."/>
            <person name="Wang J."/>
            <person name="Sun R."/>
            <person name="Wu J."/>
            <person name="Liu S."/>
            <person name="Bai Y."/>
            <person name="Mun J.H."/>
            <person name="Bancroft I."/>
            <person name="Cheng F."/>
            <person name="Huang S."/>
            <person name="Li X."/>
            <person name="Hua W."/>
            <person name="Wang J."/>
            <person name="Wang X."/>
            <person name="Freeling M."/>
            <person name="Pires J.C."/>
            <person name="Paterson A.H."/>
            <person name="Chalhoub B."/>
            <person name="Wang B."/>
            <person name="Hayward A."/>
            <person name="Sharpe A.G."/>
            <person name="Park B.S."/>
            <person name="Weisshaar B."/>
            <person name="Liu B."/>
            <person name="Li B."/>
            <person name="Liu B."/>
            <person name="Tong C."/>
            <person name="Song C."/>
            <person name="Duran C."/>
            <person name="Peng C."/>
            <person name="Geng C."/>
            <person name="Koh C."/>
            <person name="Lin C."/>
            <person name="Edwards D."/>
            <person name="Mu D."/>
            <person name="Shen D."/>
            <person name="Soumpourou E."/>
            <person name="Li F."/>
            <person name="Fraser F."/>
            <person name="Conant G."/>
            <person name="Lassalle G."/>
            <person name="King G.J."/>
            <person name="Bonnema G."/>
            <person name="Tang H."/>
            <person name="Wang H."/>
            <person name="Belcram H."/>
            <person name="Zhou H."/>
            <person name="Hirakawa H."/>
            <person name="Abe H."/>
            <person name="Guo H."/>
            <person name="Wang H."/>
            <person name="Jin H."/>
            <person name="Parkin I.A."/>
            <person name="Batley J."/>
            <person name="Kim J.S."/>
            <person name="Just J."/>
            <person name="Li J."/>
            <person name="Xu J."/>
            <person name="Deng J."/>
            <person name="Kim J.A."/>
            <person name="Li J."/>
            <person name="Yu J."/>
            <person name="Meng J."/>
            <person name="Wang J."/>
            <person name="Min J."/>
            <person name="Poulain J."/>
            <person name="Wang J."/>
            <person name="Hatakeyama K."/>
            <person name="Wu K."/>
            <person name="Wang L."/>
            <person name="Fang L."/>
            <person name="Trick M."/>
            <person name="Links M.G."/>
            <person name="Zhao M."/>
            <person name="Jin M."/>
            <person name="Ramchiary N."/>
            <person name="Drou N."/>
            <person name="Berkman P.J."/>
            <person name="Cai Q."/>
            <person name="Huang Q."/>
            <person name="Li R."/>
            <person name="Tabata S."/>
            <person name="Cheng S."/>
            <person name="Zhang S."/>
            <person name="Zhang S."/>
            <person name="Huang S."/>
            <person name="Sato S."/>
            <person name="Sun S."/>
            <person name="Kwon S.J."/>
            <person name="Choi S.R."/>
            <person name="Lee T.H."/>
            <person name="Fan W."/>
            <person name="Zhao X."/>
            <person name="Tan X."/>
            <person name="Xu X."/>
            <person name="Wang Y."/>
            <person name="Qiu Y."/>
            <person name="Yin Y."/>
            <person name="Li Y."/>
            <person name="Du Y."/>
            <person name="Liao Y."/>
            <person name="Lim Y."/>
            <person name="Narusaka Y."/>
            <person name="Wang Y."/>
            <person name="Wang Z."/>
            <person name="Li Z."/>
            <person name="Wang Z."/>
            <person name="Xiong Z."/>
            <person name="Zhang Z."/>
        </authorList>
    </citation>
    <scope>NUCLEOTIDE SEQUENCE [LARGE SCALE GENOMIC DNA]</scope>
    <source>
        <strain evidence="1 2">cv. Chiifu-401-42</strain>
    </source>
</reference>
<name>M4F5L9_BRACM</name>
<dbReference type="InParanoid" id="M4F5L9"/>
<keyword evidence="2" id="KW-1185">Reference proteome</keyword>
<reference evidence="1" key="3">
    <citation type="submission" date="2023-03" db="UniProtKB">
        <authorList>
            <consortium name="EnsemblPlants"/>
        </authorList>
    </citation>
    <scope>IDENTIFICATION</scope>
    <source>
        <strain evidence="1">cv. Chiifu-401-42</strain>
    </source>
</reference>